<dbReference type="WBParaSite" id="PgB12X_g014_t05">
    <property type="protein sequence ID" value="PgB12X_g014_t05"/>
    <property type="gene ID" value="PgB12X_g014"/>
</dbReference>
<proteinExistence type="predicted"/>
<dbReference type="Proteomes" id="UP000887569">
    <property type="component" value="Unplaced"/>
</dbReference>
<evidence type="ECO:0000313" key="1">
    <source>
        <dbReference type="Proteomes" id="UP000887569"/>
    </source>
</evidence>
<organism evidence="1 2">
    <name type="scientific">Parascaris univalens</name>
    <name type="common">Nematode worm</name>
    <dbReference type="NCBI Taxonomy" id="6257"/>
    <lineage>
        <taxon>Eukaryota</taxon>
        <taxon>Metazoa</taxon>
        <taxon>Ecdysozoa</taxon>
        <taxon>Nematoda</taxon>
        <taxon>Chromadorea</taxon>
        <taxon>Rhabditida</taxon>
        <taxon>Spirurina</taxon>
        <taxon>Ascaridomorpha</taxon>
        <taxon>Ascaridoidea</taxon>
        <taxon>Ascarididae</taxon>
        <taxon>Parascaris</taxon>
    </lineage>
</organism>
<reference evidence="2" key="1">
    <citation type="submission" date="2022-11" db="UniProtKB">
        <authorList>
            <consortium name="WormBaseParasite"/>
        </authorList>
    </citation>
    <scope>IDENTIFICATION</scope>
</reference>
<name>A0A914ZQ24_PARUN</name>
<protein>
    <submittedName>
        <fullName evidence="2">Movement protein</fullName>
    </submittedName>
</protein>
<accession>A0A914ZQ24</accession>
<dbReference type="AlphaFoldDB" id="A0A914ZQ24"/>
<keyword evidence="1" id="KW-1185">Reference proteome</keyword>
<evidence type="ECO:0000313" key="2">
    <source>
        <dbReference type="WBParaSite" id="PgB12X_g014_t05"/>
    </source>
</evidence>
<sequence length="64" mass="7210">MSLSSPTAYILNSNDESVLFAILCVQPIPQIKQYPYSDHRYPLPSNVSEISRSGVSLPLSRRSW</sequence>